<evidence type="ECO:0000313" key="5">
    <source>
        <dbReference type="Proteomes" id="UP001174677"/>
    </source>
</evidence>
<dbReference type="EMBL" id="JARPOI010000012">
    <property type="protein sequence ID" value="KAJ9166610.1"/>
    <property type="molecule type" value="Genomic_DNA"/>
</dbReference>
<dbReference type="InterPro" id="IPR005900">
    <property type="entry name" value="6-phosphogluconolactonase_DevB"/>
</dbReference>
<keyword evidence="5" id="KW-1185">Reference proteome</keyword>
<evidence type="ECO:0000256" key="1">
    <source>
        <dbReference type="ARBA" id="ARBA00004959"/>
    </source>
</evidence>
<protein>
    <recommendedName>
        <fullName evidence="3">Glucosamine/galactosamine-6-phosphate isomerase domain-containing protein</fullName>
    </recommendedName>
</protein>
<dbReference type="Proteomes" id="UP001174677">
    <property type="component" value="Chromosome 12"/>
</dbReference>
<sequence length="273" mass="30279">MLSIYMCDWREEVNLNLEMEKRDPELRLFDSSEELSSGLADYVHQISESAIKEKGSFSLVLSGGDVPKRLGKLTSSAFLKMVEWSKWHVFWAEENVVAKRHPDSFFWQAKEYFLSKVPILPAHVFPVSHDVPGESAASNYEFSIRQHVRKRSVSVSPSSDCPRFDLILLNFPLPRHPVPGEESQWVSLVSIDGSKEKVMLTLPVINAAAHVAIVASGAEVAPEFLDVMMGQKSIGSNPARMVWPIDGKLVWFVDTSAASLFLLGKGCAATSGS</sequence>
<dbReference type="Gene3D" id="3.40.50.1360">
    <property type="match status" value="1"/>
</dbReference>
<comment type="similarity">
    <text evidence="2">Belongs to the glucosamine/galactosamine-6-phosphate isomerase family. 6-phosphogluconolactonase subfamily.</text>
</comment>
<comment type="caution">
    <text evidence="4">The sequence shown here is derived from an EMBL/GenBank/DDBJ whole genome shotgun (WGS) entry which is preliminary data.</text>
</comment>
<name>A0ABQ9LH61_HEVBR</name>
<organism evidence="4 5">
    <name type="scientific">Hevea brasiliensis</name>
    <name type="common">Para rubber tree</name>
    <name type="synonym">Siphonia brasiliensis</name>
    <dbReference type="NCBI Taxonomy" id="3981"/>
    <lineage>
        <taxon>Eukaryota</taxon>
        <taxon>Viridiplantae</taxon>
        <taxon>Streptophyta</taxon>
        <taxon>Embryophyta</taxon>
        <taxon>Tracheophyta</taxon>
        <taxon>Spermatophyta</taxon>
        <taxon>Magnoliopsida</taxon>
        <taxon>eudicotyledons</taxon>
        <taxon>Gunneridae</taxon>
        <taxon>Pentapetalae</taxon>
        <taxon>rosids</taxon>
        <taxon>fabids</taxon>
        <taxon>Malpighiales</taxon>
        <taxon>Euphorbiaceae</taxon>
        <taxon>Crotonoideae</taxon>
        <taxon>Micrandreae</taxon>
        <taxon>Hevea</taxon>
    </lineage>
</organism>
<accession>A0ABQ9LH61</accession>
<dbReference type="InterPro" id="IPR006148">
    <property type="entry name" value="Glc/Gal-6P_isomerase"/>
</dbReference>
<dbReference type="InterPro" id="IPR037171">
    <property type="entry name" value="NagB/RpiA_transferase-like"/>
</dbReference>
<proteinExistence type="inferred from homology"/>
<evidence type="ECO:0000313" key="4">
    <source>
        <dbReference type="EMBL" id="KAJ9166610.1"/>
    </source>
</evidence>
<evidence type="ECO:0000259" key="3">
    <source>
        <dbReference type="Pfam" id="PF01182"/>
    </source>
</evidence>
<dbReference type="InterPro" id="IPR039104">
    <property type="entry name" value="6PGL"/>
</dbReference>
<dbReference type="Pfam" id="PF01182">
    <property type="entry name" value="Glucosamine_iso"/>
    <property type="match status" value="1"/>
</dbReference>
<reference evidence="4 5" key="1">
    <citation type="journal article" date="2023" name="Plant Biotechnol. J.">
        <title>Chromosome-level wild Hevea brasiliensis genome provides new tools for genomic-assisted breeding and valuable loci to elevate rubber yield.</title>
        <authorList>
            <person name="Cheng H."/>
            <person name="Song X."/>
            <person name="Hu Y."/>
            <person name="Wu T."/>
            <person name="Yang Q."/>
            <person name="An Z."/>
            <person name="Feng S."/>
            <person name="Deng Z."/>
            <person name="Wu W."/>
            <person name="Zeng X."/>
            <person name="Tu M."/>
            <person name="Wang X."/>
            <person name="Huang H."/>
        </authorList>
    </citation>
    <scope>NUCLEOTIDE SEQUENCE [LARGE SCALE GENOMIC DNA]</scope>
    <source>
        <strain evidence="4">MT/VB/25A 57/8</strain>
    </source>
</reference>
<dbReference type="PANTHER" id="PTHR11054">
    <property type="entry name" value="6-PHOSPHOGLUCONOLACTONASE"/>
    <property type="match status" value="1"/>
</dbReference>
<feature type="domain" description="Glucosamine/galactosamine-6-phosphate isomerase" evidence="3">
    <location>
        <begin position="31"/>
        <end position="251"/>
    </location>
</feature>
<dbReference type="PANTHER" id="PTHR11054:SF13">
    <property type="entry name" value="6-PHOSPHOGLUCONOLACTONASE-RELATED"/>
    <property type="match status" value="1"/>
</dbReference>
<comment type="pathway">
    <text evidence="1">Carbohydrate degradation; pentose phosphate pathway.</text>
</comment>
<evidence type="ECO:0000256" key="2">
    <source>
        <dbReference type="ARBA" id="ARBA00010662"/>
    </source>
</evidence>
<gene>
    <name evidence="4" type="ORF">P3X46_021333</name>
</gene>
<dbReference type="CDD" id="cd01400">
    <property type="entry name" value="6PGL"/>
    <property type="match status" value="1"/>
</dbReference>
<dbReference type="SUPFAM" id="SSF100950">
    <property type="entry name" value="NagB/RpiA/CoA transferase-like"/>
    <property type="match status" value="1"/>
</dbReference>